<dbReference type="SUPFAM" id="SSF52540">
    <property type="entry name" value="P-loop containing nucleoside triphosphate hydrolases"/>
    <property type="match status" value="1"/>
</dbReference>
<dbReference type="InterPro" id="IPR002110">
    <property type="entry name" value="Ankyrin_rpt"/>
</dbReference>
<keyword evidence="1" id="KW-0479">Metal-binding</keyword>
<keyword evidence="7" id="KW-0472">Membrane</keyword>
<keyword evidence="11" id="KW-1185">Reference proteome</keyword>
<feature type="repeat" description="ANK" evidence="6">
    <location>
        <begin position="563"/>
        <end position="595"/>
    </location>
</feature>
<dbReference type="Pfam" id="PF22939">
    <property type="entry name" value="WHD_GPIID"/>
    <property type="match status" value="1"/>
</dbReference>
<dbReference type="GO" id="GO:0008270">
    <property type="term" value="F:zinc ion binding"/>
    <property type="evidence" value="ECO:0007669"/>
    <property type="project" value="UniProtKB-KW"/>
</dbReference>
<dbReference type="Pfam" id="PF24883">
    <property type="entry name" value="NPHP3_N"/>
    <property type="match status" value="1"/>
</dbReference>
<accession>A0AAD6HP43</accession>
<dbReference type="PRINTS" id="PR01415">
    <property type="entry name" value="ANKYRIN"/>
</dbReference>
<dbReference type="PANTHER" id="PTHR24189">
    <property type="entry name" value="MYOTROPHIN"/>
    <property type="match status" value="1"/>
</dbReference>
<dbReference type="Pfam" id="PF12796">
    <property type="entry name" value="Ank_2"/>
    <property type="match status" value="7"/>
</dbReference>
<feature type="repeat" description="ANK" evidence="6">
    <location>
        <begin position="890"/>
        <end position="922"/>
    </location>
</feature>
<keyword evidence="7" id="KW-0812">Transmembrane</keyword>
<dbReference type="EMBL" id="JAQJAN010000005">
    <property type="protein sequence ID" value="KAJ5727984.1"/>
    <property type="molecule type" value="Genomic_DNA"/>
</dbReference>
<sequence>MAFLSGGNLSPQKHSGKHRILSMDSTSFGSANTGFQVGSNHGVINFSPARPETPQQWTDNDLLRSLAFPQMLDRRDNIEPRHTNTCQWILELDEYQSWRNQAPGLLWIKGKPGAGKSTVMVFLHDRVQGLQDGNQGIRLDFFSAPEARSCNIFDRDTCIRPQVRDIYEQRCRQFGYGERKWEWPQVMLEELLARTILASANQQPVTVFVDALDEAGAEFAEQIAAYFHRLVHRADERKLALRVCISCRHFPAMPPAPAITINVEDHNQEDIAKYVKDMLIDTEVGNDSIQAELVKELTQHANGVFQWAHLILPLIRRRILEGESFDDVRSFLREVPAGLEDVYVSILSDLIEARNREQSFLLFQWVCLAERPLTVTELRYALAANNAPTKASRSSWEKTHGFIESDERMKRKVRALAGGLATVVLSTDHKETVQVIHQSVNDFLRRKGLALLYNSIDAGTSIVDEYNIVLRCQASLYRSCLNYLTTGQVSIKPFDLARSKDKFLADLPFLHYAAINLFIHAEKAAYSRTEMLENEMDILRQTIGFWTLIYRVLDRPNPACPDTGTTVLHMAAAANLIDLIETVVAGSEDIHRRDGSGNTALHFAARAGHTILGKMLAEKGADQESENKFGATPLADAASHGRMEFVIWLLQEGVKVDRGGETALQAASLRGNSSVVEILLGAGANANAQSGQYGNALQAAASSGNAETVKMLLDAHADVNSQGGEYGNALQAATWRGHSEIVKMLLDAHADVNAQGGQFGNALQAAAWCGNAETVKMLLDAHADVNAQGGQFGNALKAAAWRGHSEIVKMLLDAHADVNAQGGEYGNALQAAAWCGNAETVKMLLDAHADVNAQGGQYGNALQAAASSGNAETVKMLLDAHADVNAQGGQFGNALQAAAWRGHSEIVKMLLDAHADVNAQGGKDGNALQAAAWCGNAETVKMLLDAHADVNAQGGEYGNALQAAAWCGNAETVKMLLDAHADVNAQGGQYGNALQAAAWCGNAETVKMLLDAHADVNAQGGEYGNALQAAAWRGDAETVKMLLDAHADVNAQGGEYGNALQAAAWRGNAETVKMLLDAHADVNAQGGQYGNALQAAASSGNAETVKMLLDAHADVNSQGGEYGNALQAATWRGHSEIVKMLLDAHADVNAQGGQFGNALQAATWRGDAKTVKILLDVNADVNSQGGRYGNALQAAAYSGNAETVKMLLDAHADVNAQGGEYGNALQAAAFRSNAETVKILLHAHADVNAQGGRYGSALLAAVANGHAETVQILLDAGADALRPDELGQFPLHFVASGNMLQIFSRFPQFLLAINNRSKLLQTPLHLAVCHGHINFAITLLRFGADPTLSDGYGRNIIDWVSGHEPLMQAIGCRWPQLALTSYIIQESTTYQSLIQLSDMLSYLSPIHQWCILQQIGRYFLFLNSSTNASALFQIQLPTRFFLNSDACEAICEFCHRFITGTRFVCKVCADTDICSSCVQKYPVHGRIYPNQVHDVFQVPNRPNNVCQLTEPAPERLTLFLSNSFHQSETDTLHDVVVDEIRTSNLARIIFAILSGVLAFAFGVWYL</sequence>
<evidence type="ECO:0000256" key="1">
    <source>
        <dbReference type="ARBA" id="ARBA00022723"/>
    </source>
</evidence>
<dbReference type="InterPro" id="IPR036770">
    <property type="entry name" value="Ankyrin_rpt-contain_sf"/>
</dbReference>
<feature type="domain" description="GPI inositol-deacylase winged helix" evidence="8">
    <location>
        <begin position="356"/>
        <end position="449"/>
    </location>
</feature>
<dbReference type="InterPro" id="IPR054471">
    <property type="entry name" value="GPIID_WHD"/>
</dbReference>
<dbReference type="PANTHER" id="PTHR24189:SF50">
    <property type="entry name" value="ANKYRIN REPEAT AND SOCS BOX PROTEIN 2"/>
    <property type="match status" value="1"/>
</dbReference>
<evidence type="ECO:0000313" key="10">
    <source>
        <dbReference type="EMBL" id="KAJ5727984.1"/>
    </source>
</evidence>
<feature type="repeat" description="ANK" evidence="6">
    <location>
        <begin position="1187"/>
        <end position="1219"/>
    </location>
</feature>
<feature type="repeat" description="ANK" evidence="6">
    <location>
        <begin position="629"/>
        <end position="661"/>
    </location>
</feature>
<organism evidence="10 11">
    <name type="scientific">Penicillium malachiteum</name>
    <dbReference type="NCBI Taxonomy" id="1324776"/>
    <lineage>
        <taxon>Eukaryota</taxon>
        <taxon>Fungi</taxon>
        <taxon>Dikarya</taxon>
        <taxon>Ascomycota</taxon>
        <taxon>Pezizomycotina</taxon>
        <taxon>Eurotiomycetes</taxon>
        <taxon>Eurotiomycetidae</taxon>
        <taxon>Eurotiales</taxon>
        <taxon>Aspergillaceae</taxon>
        <taxon>Penicillium</taxon>
    </lineage>
</organism>
<evidence type="ECO:0000256" key="5">
    <source>
        <dbReference type="ARBA" id="ARBA00023043"/>
    </source>
</evidence>
<keyword evidence="7" id="KW-1133">Transmembrane helix</keyword>
<reference evidence="10" key="2">
    <citation type="submission" date="2023-01" db="EMBL/GenBank/DDBJ databases">
        <authorList>
            <person name="Petersen C."/>
        </authorList>
    </citation>
    <scope>NUCLEOTIDE SEQUENCE</scope>
    <source>
        <strain evidence="10">IBT 17514</strain>
    </source>
</reference>
<name>A0AAD6HP43_9EURO</name>
<protein>
    <submittedName>
        <fullName evidence="10">Uncharacterized protein</fullName>
    </submittedName>
</protein>
<dbReference type="Pfam" id="PF00023">
    <property type="entry name" value="Ank"/>
    <property type="match status" value="1"/>
</dbReference>
<dbReference type="Proteomes" id="UP001215712">
    <property type="component" value="Unassembled WGS sequence"/>
</dbReference>
<keyword evidence="4" id="KW-0862">Zinc</keyword>
<dbReference type="Pfam" id="PF13637">
    <property type="entry name" value="Ank_4"/>
    <property type="match status" value="1"/>
</dbReference>
<feature type="repeat" description="ANK" evidence="6">
    <location>
        <begin position="692"/>
        <end position="724"/>
    </location>
</feature>
<feature type="repeat" description="ANK" evidence="6">
    <location>
        <begin position="1055"/>
        <end position="1087"/>
    </location>
</feature>
<keyword evidence="2" id="KW-0677">Repeat</keyword>
<feature type="repeat" description="ANK" evidence="6">
    <location>
        <begin position="1319"/>
        <end position="1351"/>
    </location>
</feature>
<dbReference type="PROSITE" id="PS50297">
    <property type="entry name" value="ANK_REP_REGION"/>
    <property type="match status" value="6"/>
</dbReference>
<feature type="repeat" description="ANK" evidence="6">
    <location>
        <begin position="596"/>
        <end position="628"/>
    </location>
</feature>
<evidence type="ECO:0000256" key="2">
    <source>
        <dbReference type="ARBA" id="ARBA00022737"/>
    </source>
</evidence>
<dbReference type="InterPro" id="IPR027417">
    <property type="entry name" value="P-loop_NTPase"/>
</dbReference>
<evidence type="ECO:0000313" key="11">
    <source>
        <dbReference type="Proteomes" id="UP001215712"/>
    </source>
</evidence>
<feature type="repeat" description="ANK" evidence="6">
    <location>
        <begin position="1022"/>
        <end position="1054"/>
    </location>
</feature>
<feature type="transmembrane region" description="Helical" evidence="7">
    <location>
        <begin position="1545"/>
        <end position="1565"/>
    </location>
</feature>
<dbReference type="InterPro" id="IPR056884">
    <property type="entry name" value="NPHP3-like_N"/>
</dbReference>
<feature type="repeat" description="ANK" evidence="6">
    <location>
        <begin position="1121"/>
        <end position="1153"/>
    </location>
</feature>
<dbReference type="Gene3D" id="3.30.60.90">
    <property type="match status" value="1"/>
</dbReference>
<feature type="repeat" description="ANK" evidence="6">
    <location>
        <begin position="923"/>
        <end position="955"/>
    </location>
</feature>
<dbReference type="SMART" id="SM00248">
    <property type="entry name" value="ANK"/>
    <property type="match status" value="23"/>
</dbReference>
<dbReference type="InterPro" id="IPR043145">
    <property type="entry name" value="Znf_ZZ_sf"/>
</dbReference>
<feature type="repeat" description="ANK" evidence="6">
    <location>
        <begin position="857"/>
        <end position="889"/>
    </location>
</feature>
<evidence type="ECO:0000256" key="3">
    <source>
        <dbReference type="ARBA" id="ARBA00022771"/>
    </source>
</evidence>
<feature type="repeat" description="ANK" evidence="6">
    <location>
        <begin position="659"/>
        <end position="691"/>
    </location>
</feature>
<feature type="domain" description="Nephrocystin 3-like N-terminal" evidence="9">
    <location>
        <begin position="84"/>
        <end position="248"/>
    </location>
</feature>
<dbReference type="SUPFAM" id="SSF57850">
    <property type="entry name" value="RING/U-box"/>
    <property type="match status" value="1"/>
</dbReference>
<dbReference type="InterPro" id="IPR050745">
    <property type="entry name" value="Multifunctional_regulatory"/>
</dbReference>
<dbReference type="Gene3D" id="1.25.40.20">
    <property type="entry name" value="Ankyrin repeat-containing domain"/>
    <property type="match status" value="8"/>
</dbReference>
<comment type="caution">
    <text evidence="10">The sequence shown here is derived from an EMBL/GenBank/DDBJ whole genome shotgun (WGS) entry which is preliminary data.</text>
</comment>
<dbReference type="SUPFAM" id="SSF48403">
    <property type="entry name" value="Ankyrin repeat"/>
    <property type="match status" value="3"/>
</dbReference>
<evidence type="ECO:0000259" key="8">
    <source>
        <dbReference type="Pfam" id="PF22939"/>
    </source>
</evidence>
<feature type="repeat" description="ANK" evidence="6">
    <location>
        <begin position="791"/>
        <end position="823"/>
    </location>
</feature>
<keyword evidence="3" id="KW-0863">Zinc-finger</keyword>
<evidence type="ECO:0000259" key="9">
    <source>
        <dbReference type="Pfam" id="PF24883"/>
    </source>
</evidence>
<gene>
    <name evidence="10" type="ORF">N7493_004314</name>
</gene>
<evidence type="ECO:0000256" key="6">
    <source>
        <dbReference type="PROSITE-ProRule" id="PRU00023"/>
    </source>
</evidence>
<evidence type="ECO:0000256" key="7">
    <source>
        <dbReference type="SAM" id="Phobius"/>
    </source>
</evidence>
<evidence type="ECO:0000256" key="4">
    <source>
        <dbReference type="ARBA" id="ARBA00022833"/>
    </source>
</evidence>
<reference evidence="10" key="1">
    <citation type="journal article" date="2023" name="IMA Fungus">
        <title>Comparative genomic study of the Penicillium genus elucidates a diverse pangenome and 15 lateral gene transfer events.</title>
        <authorList>
            <person name="Petersen C."/>
            <person name="Sorensen T."/>
            <person name="Nielsen M.R."/>
            <person name="Sondergaard T.E."/>
            <person name="Sorensen J.L."/>
            <person name="Fitzpatrick D.A."/>
            <person name="Frisvad J.C."/>
            <person name="Nielsen K.L."/>
        </authorList>
    </citation>
    <scope>NUCLEOTIDE SEQUENCE</scope>
    <source>
        <strain evidence="10">IBT 17514</strain>
    </source>
</reference>
<dbReference type="PROSITE" id="PS50088">
    <property type="entry name" value="ANK_REPEAT"/>
    <property type="match status" value="17"/>
</dbReference>
<feature type="repeat" description="ANK" evidence="6">
    <location>
        <begin position="725"/>
        <end position="757"/>
    </location>
</feature>
<feature type="repeat" description="ANK" evidence="6">
    <location>
        <begin position="1253"/>
        <end position="1285"/>
    </location>
</feature>
<feature type="repeat" description="ANK" evidence="6">
    <location>
        <begin position="1088"/>
        <end position="1120"/>
    </location>
</feature>
<proteinExistence type="predicted"/>
<keyword evidence="5 6" id="KW-0040">ANK repeat</keyword>